<feature type="transmembrane region" description="Helical" evidence="8">
    <location>
        <begin position="375"/>
        <end position="398"/>
    </location>
</feature>
<evidence type="ECO:0000256" key="4">
    <source>
        <dbReference type="ARBA" id="ARBA00022519"/>
    </source>
</evidence>
<comment type="caution">
    <text evidence="10">The sequence shown here is derived from an EMBL/GenBank/DDBJ whole genome shotgun (WGS) entry which is preliminary data.</text>
</comment>
<evidence type="ECO:0000259" key="9">
    <source>
        <dbReference type="Pfam" id="PF00482"/>
    </source>
</evidence>
<dbReference type="AlphaFoldDB" id="A0AAE3D6C5"/>
<dbReference type="GO" id="GO:0005886">
    <property type="term" value="C:plasma membrane"/>
    <property type="evidence" value="ECO:0007669"/>
    <property type="project" value="UniProtKB-SubCell"/>
</dbReference>
<keyword evidence="5 8" id="KW-0812">Transmembrane</keyword>
<comment type="subcellular location">
    <subcellularLocation>
        <location evidence="1">Cell inner membrane</location>
        <topology evidence="1">Multi-pass membrane protein</topology>
    </subcellularLocation>
</comment>
<dbReference type="PANTHER" id="PTHR30012">
    <property type="entry name" value="GENERAL SECRETION PATHWAY PROTEIN"/>
    <property type="match status" value="1"/>
</dbReference>
<evidence type="ECO:0000256" key="2">
    <source>
        <dbReference type="ARBA" id="ARBA00005745"/>
    </source>
</evidence>
<evidence type="ECO:0000256" key="3">
    <source>
        <dbReference type="ARBA" id="ARBA00022475"/>
    </source>
</evidence>
<feature type="transmembrane region" description="Helical" evidence="8">
    <location>
        <begin position="219"/>
        <end position="240"/>
    </location>
</feature>
<dbReference type="PRINTS" id="PR00812">
    <property type="entry name" value="BCTERIALGSPF"/>
</dbReference>
<protein>
    <submittedName>
        <fullName evidence="10">Type II secretion system F family protein</fullName>
    </submittedName>
</protein>
<keyword evidence="11" id="KW-1185">Reference proteome</keyword>
<sequence length="404" mass="44643">MATYGYRAITKAGKEVKGSLEADNKDLAMAELRRQELTVIDLGEQSFLTKDIDIQIGGWPKARDLSVMCRQFVSMTKAGVSILESLKMLCEQTENKRLQDALKEVRISVEKGETLADSMAEHPKVFPAIMVNMVAAGEASGSLETALDRVAVQLEKSHKTQAMVKKAMIYPIAVCVVAIIVTVVMLVKVIPSYEDMFTQLDTELPWITQFYVNLSHGIINYWFIIIPVIIAIVFGVRYFAKTNAGKHFFGKIALKLPLLKTMTVKSASSMMARTMSTLLGAGVPLIEAVDIVSGVMSNIYFKEALQDAKEEITIGMPLSRPLQESGLFPPMVYQMIRIGEEAGSTEEMLDKLADYYDEEVEMEVQSLMAAMEPMIIIVLAVVVGGLIAACMMPMMSMYEALDAM</sequence>
<evidence type="ECO:0000313" key="11">
    <source>
        <dbReference type="Proteomes" id="UP001197795"/>
    </source>
</evidence>
<dbReference type="Proteomes" id="UP001197795">
    <property type="component" value="Unassembled WGS sequence"/>
</dbReference>
<dbReference type="PANTHER" id="PTHR30012:SF0">
    <property type="entry name" value="TYPE II SECRETION SYSTEM PROTEIN F-RELATED"/>
    <property type="match status" value="1"/>
</dbReference>
<reference evidence="10 11" key="1">
    <citation type="submission" date="2021-10" db="EMBL/GenBank/DDBJ databases">
        <title>Anaerobic single-cell dispensing facilitates the cultivation of human gut bacteria.</title>
        <authorList>
            <person name="Afrizal A."/>
        </authorList>
    </citation>
    <scope>NUCLEOTIDE SEQUENCE [LARGE SCALE GENOMIC DNA]</scope>
    <source>
        <strain evidence="10 11">CLA-AA-H273</strain>
    </source>
</reference>
<evidence type="ECO:0000256" key="6">
    <source>
        <dbReference type="ARBA" id="ARBA00022989"/>
    </source>
</evidence>
<organism evidence="10 11">
    <name type="scientific">Waltera acetigignens</name>
    <dbReference type="NCBI Taxonomy" id="2981769"/>
    <lineage>
        <taxon>Bacteria</taxon>
        <taxon>Bacillati</taxon>
        <taxon>Bacillota</taxon>
        <taxon>Clostridia</taxon>
        <taxon>Lachnospirales</taxon>
        <taxon>Lachnospiraceae</taxon>
        <taxon>Waltera</taxon>
    </lineage>
</organism>
<evidence type="ECO:0000256" key="1">
    <source>
        <dbReference type="ARBA" id="ARBA00004429"/>
    </source>
</evidence>
<evidence type="ECO:0000256" key="5">
    <source>
        <dbReference type="ARBA" id="ARBA00022692"/>
    </source>
</evidence>
<keyword evidence="4" id="KW-0997">Cell inner membrane</keyword>
<feature type="domain" description="Type II secretion system protein GspF" evidence="9">
    <location>
        <begin position="69"/>
        <end position="191"/>
    </location>
</feature>
<accession>A0AAE3D6C5</accession>
<keyword evidence="7 8" id="KW-0472">Membrane</keyword>
<dbReference type="Gene3D" id="1.20.81.30">
    <property type="entry name" value="Type II secretion system (T2SS), domain F"/>
    <property type="match status" value="2"/>
</dbReference>
<name>A0AAE3D6C5_9FIRM</name>
<keyword evidence="6 8" id="KW-1133">Transmembrane helix</keyword>
<proteinExistence type="inferred from homology"/>
<evidence type="ECO:0000256" key="7">
    <source>
        <dbReference type="ARBA" id="ARBA00023136"/>
    </source>
</evidence>
<evidence type="ECO:0000256" key="8">
    <source>
        <dbReference type="SAM" id="Phobius"/>
    </source>
</evidence>
<gene>
    <name evidence="10" type="ORF">LKD75_06420</name>
</gene>
<comment type="similarity">
    <text evidence="2">Belongs to the GSP F family.</text>
</comment>
<evidence type="ECO:0000313" key="10">
    <source>
        <dbReference type="EMBL" id="MCC2119233.1"/>
    </source>
</evidence>
<dbReference type="InterPro" id="IPR042094">
    <property type="entry name" value="T2SS_GspF_sf"/>
</dbReference>
<dbReference type="FunFam" id="1.20.81.30:FF:000001">
    <property type="entry name" value="Type II secretion system protein F"/>
    <property type="match status" value="2"/>
</dbReference>
<feature type="transmembrane region" description="Helical" evidence="8">
    <location>
        <begin position="167"/>
        <end position="190"/>
    </location>
</feature>
<dbReference type="Pfam" id="PF00482">
    <property type="entry name" value="T2SSF"/>
    <property type="match status" value="2"/>
</dbReference>
<dbReference type="EMBL" id="JAJEPV010000012">
    <property type="protein sequence ID" value="MCC2119233.1"/>
    <property type="molecule type" value="Genomic_DNA"/>
</dbReference>
<dbReference type="InterPro" id="IPR003004">
    <property type="entry name" value="GspF/PilC"/>
</dbReference>
<dbReference type="RefSeq" id="WP_227063319.1">
    <property type="nucleotide sequence ID" value="NZ_JAJEPV010000012.1"/>
</dbReference>
<keyword evidence="3" id="KW-1003">Cell membrane</keyword>
<feature type="domain" description="Type II secretion system protein GspF" evidence="9">
    <location>
        <begin position="272"/>
        <end position="393"/>
    </location>
</feature>
<dbReference type="InterPro" id="IPR018076">
    <property type="entry name" value="T2SS_GspF_dom"/>
</dbReference>